<dbReference type="Proteomes" id="UP000230002">
    <property type="component" value="Unassembled WGS sequence"/>
</dbReference>
<proteinExistence type="predicted"/>
<evidence type="ECO:0000256" key="1">
    <source>
        <dbReference type="SAM" id="MobiDB-lite"/>
    </source>
</evidence>
<dbReference type="EMBL" id="AYKW01000034">
    <property type="protein sequence ID" value="PIL27478.1"/>
    <property type="molecule type" value="Genomic_DNA"/>
</dbReference>
<evidence type="ECO:0000313" key="3">
    <source>
        <dbReference type="Proteomes" id="UP000230002"/>
    </source>
</evidence>
<name>A0A2G8S1P2_9APHY</name>
<keyword evidence="3" id="KW-1185">Reference proteome</keyword>
<comment type="caution">
    <text evidence="2">The sequence shown here is derived from an EMBL/GenBank/DDBJ whole genome shotgun (WGS) entry which is preliminary data.</text>
</comment>
<accession>A0A2G8S1P2</accession>
<protein>
    <submittedName>
        <fullName evidence="2">Uncharacterized protein</fullName>
    </submittedName>
</protein>
<gene>
    <name evidence="2" type="ORF">GSI_10628</name>
</gene>
<feature type="region of interest" description="Disordered" evidence="1">
    <location>
        <begin position="74"/>
        <end position="127"/>
    </location>
</feature>
<organism evidence="2 3">
    <name type="scientific">Ganoderma sinense ZZ0214-1</name>
    <dbReference type="NCBI Taxonomy" id="1077348"/>
    <lineage>
        <taxon>Eukaryota</taxon>
        <taxon>Fungi</taxon>
        <taxon>Dikarya</taxon>
        <taxon>Basidiomycota</taxon>
        <taxon>Agaricomycotina</taxon>
        <taxon>Agaricomycetes</taxon>
        <taxon>Polyporales</taxon>
        <taxon>Polyporaceae</taxon>
        <taxon>Ganoderma</taxon>
    </lineage>
</organism>
<evidence type="ECO:0000313" key="2">
    <source>
        <dbReference type="EMBL" id="PIL27478.1"/>
    </source>
</evidence>
<reference evidence="2 3" key="1">
    <citation type="journal article" date="2015" name="Sci. Rep.">
        <title>Chromosome-level genome map provides insights into diverse defense mechanisms in the medicinal fungus Ganoderma sinense.</title>
        <authorList>
            <person name="Zhu Y."/>
            <person name="Xu J."/>
            <person name="Sun C."/>
            <person name="Zhou S."/>
            <person name="Xu H."/>
            <person name="Nelson D.R."/>
            <person name="Qian J."/>
            <person name="Song J."/>
            <person name="Luo H."/>
            <person name="Xiang L."/>
            <person name="Li Y."/>
            <person name="Xu Z."/>
            <person name="Ji A."/>
            <person name="Wang L."/>
            <person name="Lu S."/>
            <person name="Hayward A."/>
            <person name="Sun W."/>
            <person name="Li X."/>
            <person name="Schwartz D.C."/>
            <person name="Wang Y."/>
            <person name="Chen S."/>
        </authorList>
    </citation>
    <scope>NUCLEOTIDE SEQUENCE [LARGE SCALE GENOMIC DNA]</scope>
    <source>
        <strain evidence="2 3">ZZ0214-1</strain>
    </source>
</reference>
<dbReference type="AlphaFoldDB" id="A0A2G8S1P2"/>
<sequence length="127" mass="13526">MVAMVELDFYVMTPRPRCTATQFRSCLLTLPTRRASHATSSHLALICSGVPMSPSMSSVMSSPMASVHAVEIPVSSGNTSDRNAATGTTHGARTTDRPTSSEYTIDSDLDLDSGAHPPRLTPLFMLG</sequence>